<name>A0A2P2QYH5_RHIMU</name>
<accession>A0A2P2QYH5</accession>
<proteinExistence type="predicted"/>
<sequence length="22" mass="2546">MLQQIQVKRTILNFVGMVICNP</sequence>
<organism evidence="1">
    <name type="scientific">Rhizophora mucronata</name>
    <name type="common">Asiatic mangrove</name>
    <dbReference type="NCBI Taxonomy" id="61149"/>
    <lineage>
        <taxon>Eukaryota</taxon>
        <taxon>Viridiplantae</taxon>
        <taxon>Streptophyta</taxon>
        <taxon>Embryophyta</taxon>
        <taxon>Tracheophyta</taxon>
        <taxon>Spermatophyta</taxon>
        <taxon>Magnoliopsida</taxon>
        <taxon>eudicotyledons</taxon>
        <taxon>Gunneridae</taxon>
        <taxon>Pentapetalae</taxon>
        <taxon>rosids</taxon>
        <taxon>fabids</taxon>
        <taxon>Malpighiales</taxon>
        <taxon>Rhizophoraceae</taxon>
        <taxon>Rhizophora</taxon>
    </lineage>
</organism>
<protein>
    <submittedName>
        <fullName evidence="1">Uncharacterized protein</fullName>
    </submittedName>
</protein>
<dbReference type="EMBL" id="GGEC01091523">
    <property type="protein sequence ID" value="MBX72007.1"/>
    <property type="molecule type" value="Transcribed_RNA"/>
</dbReference>
<dbReference type="AlphaFoldDB" id="A0A2P2QYH5"/>
<reference evidence="1" key="1">
    <citation type="submission" date="2018-02" db="EMBL/GenBank/DDBJ databases">
        <title>Rhizophora mucronata_Transcriptome.</title>
        <authorList>
            <person name="Meera S.P."/>
            <person name="Sreeshan A."/>
            <person name="Augustine A."/>
        </authorList>
    </citation>
    <scope>NUCLEOTIDE SEQUENCE</scope>
    <source>
        <tissue evidence="1">Leaf</tissue>
    </source>
</reference>
<evidence type="ECO:0000313" key="1">
    <source>
        <dbReference type="EMBL" id="MBX72007.1"/>
    </source>
</evidence>